<dbReference type="Proteomes" id="UP001163947">
    <property type="component" value="Chromosome"/>
</dbReference>
<comment type="subcellular location">
    <subcellularLocation>
        <location evidence="2 4 5">Gas vesicle shell</location>
    </subcellularLocation>
</comment>
<evidence type="ECO:0000256" key="6">
    <source>
        <dbReference type="SAM" id="MobiDB-lite"/>
    </source>
</evidence>
<feature type="region of interest" description="Disordered" evidence="6">
    <location>
        <begin position="118"/>
        <end position="139"/>
    </location>
</feature>
<evidence type="ECO:0000313" key="10">
    <source>
        <dbReference type="Proteomes" id="UP001163947"/>
    </source>
</evidence>
<name>A0A059MVH7_9NOCA</name>
<dbReference type="GeneID" id="83623366"/>
<dbReference type="Proteomes" id="UP000325466">
    <property type="component" value="Unassembled WGS sequence"/>
</dbReference>
<dbReference type="PROSITE" id="PS00234">
    <property type="entry name" value="GAS_VESICLE_A_1"/>
    <property type="match status" value="1"/>
</dbReference>
<dbReference type="InterPro" id="IPR000638">
    <property type="entry name" value="Gas-vesicle_GvpA-like"/>
</dbReference>
<evidence type="ECO:0000313" key="8">
    <source>
        <dbReference type="EMBL" id="UYF93301.1"/>
    </source>
</evidence>
<comment type="similarity">
    <text evidence="3 4 5">Belongs to the gas vesicle GvpA family.</text>
</comment>
<evidence type="ECO:0000256" key="2">
    <source>
        <dbReference type="ARBA" id="ARBA00035629"/>
    </source>
</evidence>
<dbReference type="PANTHER" id="PTHR35344:SF4">
    <property type="entry name" value="GAS VESICLE PROTEIN A1"/>
    <property type="match status" value="1"/>
</dbReference>
<dbReference type="InterPro" id="IPR050530">
    <property type="entry name" value="GvpA"/>
</dbReference>
<gene>
    <name evidence="4 8" type="primary">gvpA</name>
    <name evidence="8" type="ORF">OCS65_23090</name>
    <name evidence="7" type="ORF">RAJCM14343_2893</name>
</gene>
<dbReference type="GO" id="GO:0033172">
    <property type="term" value="C:gas vesicle shell"/>
    <property type="evidence" value="ECO:0007669"/>
    <property type="project" value="UniProtKB-UniRule"/>
</dbReference>
<dbReference type="PROSITE" id="PS00669">
    <property type="entry name" value="GAS_VESICLE_A_2"/>
    <property type="match status" value="1"/>
</dbReference>
<evidence type="ECO:0000313" key="7">
    <source>
        <dbReference type="EMBL" id="GES37638.1"/>
    </source>
</evidence>
<dbReference type="GO" id="GO:0005198">
    <property type="term" value="F:structural molecule activity"/>
    <property type="evidence" value="ECO:0007669"/>
    <property type="project" value="InterPro"/>
</dbReference>
<reference evidence="8" key="3">
    <citation type="submission" date="2022-09" db="EMBL/GenBank/DDBJ databases">
        <title>The genome sequence of Rhodococcus aetherivorans N1.</title>
        <authorList>
            <person name="Jiang W."/>
        </authorList>
    </citation>
    <scope>NUCLEOTIDE SEQUENCE</scope>
    <source>
        <strain evidence="8">N1</strain>
    </source>
</reference>
<evidence type="ECO:0000256" key="5">
    <source>
        <dbReference type="RuleBase" id="RU000632"/>
    </source>
</evidence>
<dbReference type="RefSeq" id="WP_006946912.1">
    <property type="nucleotide sequence ID" value="NZ_BAAAYP010000042.1"/>
</dbReference>
<evidence type="ECO:0000256" key="4">
    <source>
        <dbReference type="HAMAP-Rule" id="MF_00576"/>
    </source>
</evidence>
<comment type="function">
    <text evidence="4 5">Gas vesicles are hollow, gas filled proteinaceous nanostructures found in some microorganisms. During planktonic growth they allow positioning of the organism at a favorable depth for light or nutrient acquisition. GvpA forms the protein shell.</text>
</comment>
<evidence type="ECO:0000256" key="1">
    <source>
        <dbReference type="ARBA" id="ARBA00022987"/>
    </source>
</evidence>
<dbReference type="GO" id="GO:0012506">
    <property type="term" value="C:vesicle membrane"/>
    <property type="evidence" value="ECO:0007669"/>
    <property type="project" value="InterPro"/>
</dbReference>
<dbReference type="InterPro" id="IPR018493">
    <property type="entry name" value="GvpA-like_CS"/>
</dbReference>
<dbReference type="PANTHER" id="PTHR35344">
    <property type="entry name" value="GAS VESICLE STRUCTURAL PROTEIN 2-RELATED"/>
    <property type="match status" value="1"/>
</dbReference>
<dbReference type="InterPro" id="IPR047870">
    <property type="entry name" value="Gas_vesicle_GvpA"/>
</dbReference>
<proteinExistence type="inferred from homology"/>
<dbReference type="Pfam" id="PF00741">
    <property type="entry name" value="Gas_vesicle"/>
    <property type="match status" value="1"/>
</dbReference>
<evidence type="ECO:0000256" key="3">
    <source>
        <dbReference type="ARBA" id="ARBA00035646"/>
    </source>
</evidence>
<accession>A0A059MVH7</accession>
<sequence length="139" mass="14484">MTIQSAGGGGGGGTMARPNSSGLADVIDTILDKGLVIDAFVRVSLVGIEIITIDARVVVASVDTYLRFAEAVNRLEISTTEPKGLTDVVGGVAGNVVEKAAEHKTKGALDSAGERVRGLLAGNEDEREPAPRRSRSRDR</sequence>
<evidence type="ECO:0000313" key="9">
    <source>
        <dbReference type="Proteomes" id="UP000325466"/>
    </source>
</evidence>
<dbReference type="AlphaFoldDB" id="A0A059MVH7"/>
<reference evidence="7 9" key="1">
    <citation type="journal article" date="2018" name="Biodegradation">
        <title>1,4-Dioxane degradation characteristics of Rhodococcus aetherivorans JCM 14343.</title>
        <authorList>
            <person name="Inoue D."/>
            <person name="Tsunoda T."/>
            <person name="Yamamoto N."/>
            <person name="Ike M."/>
            <person name="Sei K."/>
        </authorList>
    </citation>
    <scope>NUCLEOTIDE SEQUENCE [LARGE SCALE GENOMIC DNA]</scope>
    <source>
        <strain evidence="7 9">JCM 14343</strain>
    </source>
</reference>
<dbReference type="NCBIfam" id="NF006874">
    <property type="entry name" value="PRK09371.1"/>
    <property type="match status" value="1"/>
</dbReference>
<reference evidence="7" key="2">
    <citation type="submission" date="2019-10" db="EMBL/GenBank/DDBJ databases">
        <title>Draft genome sequence of Rhodococcus aetherivorans JCM 14343.</title>
        <authorList>
            <person name="Inoue D."/>
            <person name="Nakazawa M."/>
            <person name="Yamamoto N."/>
            <person name="Sei K."/>
            <person name="Ike M."/>
        </authorList>
    </citation>
    <scope>NUCLEOTIDE SEQUENCE</scope>
    <source>
        <strain evidence="7">JCM 14343</strain>
    </source>
</reference>
<dbReference type="NCBIfam" id="NF006872">
    <property type="entry name" value="PRK09368.1"/>
    <property type="match status" value="1"/>
</dbReference>
<keyword evidence="9" id="KW-1185">Reference proteome</keyword>
<dbReference type="HAMAP" id="MF_00576">
    <property type="entry name" value="Gas_vesicle_A"/>
    <property type="match status" value="1"/>
</dbReference>
<dbReference type="EMBL" id="BLAH01000086">
    <property type="protein sequence ID" value="GES37638.1"/>
    <property type="molecule type" value="Genomic_DNA"/>
</dbReference>
<comment type="subunit">
    <text evidence="4 5">The gas vesicle shell is 2 nm thick and consists of a single layer of this protein. It forms helical ribs nearly perpendicular to the long axis of the vesicle.</text>
</comment>
<accession>N1MD02</accession>
<protein>
    <recommendedName>
        <fullName evidence="4">Gas vesicle protein A</fullName>
        <shortName evidence="4">GVP</shortName>
    </recommendedName>
</protein>
<dbReference type="EMBL" id="CP106982">
    <property type="protein sequence ID" value="UYF93301.1"/>
    <property type="molecule type" value="Genomic_DNA"/>
</dbReference>
<keyword evidence="1 4" id="KW-0304">Gas vesicle</keyword>
<organism evidence="8 10">
    <name type="scientific">Rhodococcus aetherivorans</name>
    <dbReference type="NCBI Taxonomy" id="191292"/>
    <lineage>
        <taxon>Bacteria</taxon>
        <taxon>Bacillati</taxon>
        <taxon>Actinomycetota</taxon>
        <taxon>Actinomycetes</taxon>
        <taxon>Mycobacteriales</taxon>
        <taxon>Nocardiaceae</taxon>
        <taxon>Rhodococcus</taxon>
    </lineage>
</organism>